<dbReference type="Pfam" id="PF05567">
    <property type="entry name" value="T4P_PilY1"/>
    <property type="match status" value="1"/>
</dbReference>
<keyword evidence="2" id="KW-0106">Calcium</keyword>
<dbReference type="GO" id="GO:0046872">
    <property type="term" value="F:metal ion binding"/>
    <property type="evidence" value="ECO:0007669"/>
    <property type="project" value="UniProtKB-KW"/>
</dbReference>
<dbReference type="InterPro" id="IPR008707">
    <property type="entry name" value="B-propeller_PilY1"/>
</dbReference>
<keyword evidence="6" id="KW-1185">Reference proteome</keyword>
<evidence type="ECO:0000313" key="6">
    <source>
        <dbReference type="Proteomes" id="UP000001880"/>
    </source>
</evidence>
<evidence type="ECO:0000256" key="2">
    <source>
        <dbReference type="ARBA" id="ARBA00022837"/>
    </source>
</evidence>
<feature type="signal peptide" evidence="3">
    <location>
        <begin position="1"/>
        <end position="27"/>
    </location>
</feature>
<accession>D0LHJ4</accession>
<evidence type="ECO:0000313" key="5">
    <source>
        <dbReference type="EMBL" id="ACY12856.1"/>
    </source>
</evidence>
<organism evidence="5 6">
    <name type="scientific">Haliangium ochraceum (strain DSM 14365 / JCM 11303 / SMP-2)</name>
    <dbReference type="NCBI Taxonomy" id="502025"/>
    <lineage>
        <taxon>Bacteria</taxon>
        <taxon>Pseudomonadati</taxon>
        <taxon>Myxococcota</taxon>
        <taxon>Polyangia</taxon>
        <taxon>Haliangiales</taxon>
        <taxon>Kofleriaceae</taxon>
        <taxon>Haliangium</taxon>
    </lineage>
</organism>
<dbReference type="STRING" id="502025.Hoch_0215"/>
<dbReference type="HOGENOM" id="CLU_341887_0_0_7"/>
<evidence type="ECO:0000256" key="1">
    <source>
        <dbReference type="ARBA" id="ARBA00022723"/>
    </source>
</evidence>
<dbReference type="RefSeq" id="WP_012825483.1">
    <property type="nucleotide sequence ID" value="NC_013440.1"/>
</dbReference>
<gene>
    <name evidence="5" type="ordered locus">Hoch_0215</name>
</gene>
<keyword evidence="1" id="KW-0479">Metal-binding</keyword>
<dbReference type="EMBL" id="CP001804">
    <property type="protein sequence ID" value="ACY12856.1"/>
    <property type="molecule type" value="Genomic_DNA"/>
</dbReference>
<reference evidence="5 6" key="1">
    <citation type="journal article" date="2010" name="Stand. Genomic Sci.">
        <title>Complete genome sequence of Haliangium ochraceum type strain (SMP-2).</title>
        <authorList>
            <consortium name="US DOE Joint Genome Institute (JGI-PGF)"/>
            <person name="Ivanova N."/>
            <person name="Daum C."/>
            <person name="Lang E."/>
            <person name="Abt B."/>
            <person name="Kopitz M."/>
            <person name="Saunders E."/>
            <person name="Lapidus A."/>
            <person name="Lucas S."/>
            <person name="Glavina Del Rio T."/>
            <person name="Nolan M."/>
            <person name="Tice H."/>
            <person name="Copeland A."/>
            <person name="Cheng J.F."/>
            <person name="Chen F."/>
            <person name="Bruce D."/>
            <person name="Goodwin L."/>
            <person name="Pitluck S."/>
            <person name="Mavromatis K."/>
            <person name="Pati A."/>
            <person name="Mikhailova N."/>
            <person name="Chen A."/>
            <person name="Palaniappan K."/>
            <person name="Land M."/>
            <person name="Hauser L."/>
            <person name="Chang Y.J."/>
            <person name="Jeffries C.D."/>
            <person name="Detter J.C."/>
            <person name="Brettin T."/>
            <person name="Rohde M."/>
            <person name="Goker M."/>
            <person name="Bristow J."/>
            <person name="Markowitz V."/>
            <person name="Eisen J.A."/>
            <person name="Hugenholtz P."/>
            <person name="Kyrpides N.C."/>
            <person name="Klenk H.P."/>
        </authorList>
    </citation>
    <scope>NUCLEOTIDE SEQUENCE [LARGE SCALE GENOMIC DNA]</scope>
    <source>
        <strain evidence="6">DSM 14365 / CIP 107738 / JCM 11303 / AJ 13395 / SMP-2</strain>
    </source>
</reference>
<dbReference type="Proteomes" id="UP000001880">
    <property type="component" value="Chromosome"/>
</dbReference>
<dbReference type="KEGG" id="hoh:Hoch_0215"/>
<proteinExistence type="predicted"/>
<keyword evidence="3" id="KW-0732">Signal</keyword>
<dbReference type="eggNOG" id="COG3419">
    <property type="taxonomic scope" value="Bacteria"/>
</dbReference>
<dbReference type="AlphaFoldDB" id="D0LHJ4"/>
<sequence length="829" mass="87937">MMYKHIKSNLPSLAAALGVSFAFAAHAQAQVITPTCETPTETVVYSGASLDGAMSLKDNVTFTAGNLVFAAGGGSVRSEVVDLATTTPAIDTTEAVITGARIMFTPTPPVDAAVYMSTSKAVPFFEANGQWVEAYRCDGTATDSEFCVRFPAGDGRDLRWRLEMAGASISSVQLRFDHVADNENFRGGVTVSDGVSYFGGFSEPGDLGQMHALPADFAVTDIYWEGRDKLQIDGNRDIYTASPDGTQRLDFVTGNYDPLMYDIFKFSDLGVPVAQYDAMIDMVVDWYRNALRFGNAFDADPPAADPGRRFGAVVNSTPAVVGRPKLPTWFARAPSAQRLLFNTYQINKRTRPPLVIYGAKDGMVHAVYSNAVDIANSANGTEAWAFVPPSVASNFLVDALNSQDYPALSPMVTAYPDTSPIIEEVVLATGEFATIAILPDGSGGSGVSVLDITNSVIDTPFTSNGPTPLWQWYPGGTEAGLATNQPAVARVRITGDPDDHYFIITGTGSAYDDPTHQKGRDVVAYDLETGAVRWSFRMQCSLSTDITVFETDDGGEPVGTDGQPPIIDGYIDRAIFGDRCGNIYKVDVTEVIDNSAAPTGIGTRPLIVDGLTVNAYFQTYTSPATEGPPVTGNFGVRALDDGTSTRVVLFFGTGGIEDEPALSTSPRNKFYALFAAPASLGNDAELIDSFDAVCELGSCEKFYGGVIVSSDQVIYSRVLEPVPGNVDCETGRTVVEARNITGTLDSSLFDSGVSFSETIDGVATGPLSGHGNAIYILDARGRATVVGDPRAGEAGGDTANGTGNGLGGDARSAALINAPMRILGWRQVY</sequence>
<feature type="chain" id="PRO_5003010605" evidence="3">
    <location>
        <begin position="28"/>
        <end position="829"/>
    </location>
</feature>
<evidence type="ECO:0000256" key="3">
    <source>
        <dbReference type="SAM" id="SignalP"/>
    </source>
</evidence>
<name>D0LHJ4_HALO1</name>
<protein>
    <submittedName>
        <fullName evidence="5">Tfp pilus assembly protein tip-associated adhesin PilY1-like protein</fullName>
    </submittedName>
</protein>
<dbReference type="OrthoDB" id="7156875at2"/>
<evidence type="ECO:0000259" key="4">
    <source>
        <dbReference type="Pfam" id="PF05567"/>
    </source>
</evidence>
<feature type="domain" description="PilY1 beta-propeller" evidence="4">
    <location>
        <begin position="311"/>
        <end position="597"/>
    </location>
</feature>